<proteinExistence type="predicted"/>
<reference evidence="1 2" key="1">
    <citation type="journal article" date="2021" name="Elife">
        <title>Chloroplast acquisition without the gene transfer in kleptoplastic sea slugs, Plakobranchus ocellatus.</title>
        <authorList>
            <person name="Maeda T."/>
            <person name="Takahashi S."/>
            <person name="Yoshida T."/>
            <person name="Shimamura S."/>
            <person name="Takaki Y."/>
            <person name="Nagai Y."/>
            <person name="Toyoda A."/>
            <person name="Suzuki Y."/>
            <person name="Arimoto A."/>
            <person name="Ishii H."/>
            <person name="Satoh N."/>
            <person name="Nishiyama T."/>
            <person name="Hasebe M."/>
            <person name="Maruyama T."/>
            <person name="Minagawa J."/>
            <person name="Obokata J."/>
            <person name="Shigenobu S."/>
        </authorList>
    </citation>
    <scope>NUCLEOTIDE SEQUENCE [LARGE SCALE GENOMIC DNA]</scope>
</reference>
<dbReference type="AlphaFoldDB" id="A0AAV3YQE5"/>
<accession>A0AAV3YQE5</accession>
<protein>
    <recommendedName>
        <fullName evidence="3">Secreted protein</fullName>
    </recommendedName>
</protein>
<evidence type="ECO:0008006" key="3">
    <source>
        <dbReference type="Google" id="ProtNLM"/>
    </source>
</evidence>
<dbReference type="EMBL" id="BLXT01001321">
    <property type="protein sequence ID" value="GFN84686.1"/>
    <property type="molecule type" value="Genomic_DNA"/>
</dbReference>
<evidence type="ECO:0000313" key="1">
    <source>
        <dbReference type="EMBL" id="GFN84686.1"/>
    </source>
</evidence>
<organism evidence="1 2">
    <name type="scientific">Plakobranchus ocellatus</name>
    <dbReference type="NCBI Taxonomy" id="259542"/>
    <lineage>
        <taxon>Eukaryota</taxon>
        <taxon>Metazoa</taxon>
        <taxon>Spiralia</taxon>
        <taxon>Lophotrochozoa</taxon>
        <taxon>Mollusca</taxon>
        <taxon>Gastropoda</taxon>
        <taxon>Heterobranchia</taxon>
        <taxon>Euthyneura</taxon>
        <taxon>Panpulmonata</taxon>
        <taxon>Sacoglossa</taxon>
        <taxon>Placobranchoidea</taxon>
        <taxon>Plakobranchidae</taxon>
        <taxon>Plakobranchus</taxon>
    </lineage>
</organism>
<keyword evidence="2" id="KW-1185">Reference proteome</keyword>
<sequence>MPRLLSLLVCVCGGREDYRGTGREWTCVCVCVVGARERGFGQGEGMKLMKVSVREGQGRKRGEIHMEKEAQGVEDRRNIVENGMVPDKALWSPKMIVFPLRLKCKPAR</sequence>
<name>A0AAV3YQE5_9GAST</name>
<dbReference type="Proteomes" id="UP000735302">
    <property type="component" value="Unassembled WGS sequence"/>
</dbReference>
<evidence type="ECO:0000313" key="2">
    <source>
        <dbReference type="Proteomes" id="UP000735302"/>
    </source>
</evidence>
<comment type="caution">
    <text evidence="1">The sequence shown here is derived from an EMBL/GenBank/DDBJ whole genome shotgun (WGS) entry which is preliminary data.</text>
</comment>
<gene>
    <name evidence="1" type="ORF">PoB_001119200</name>
</gene>